<dbReference type="PROSITE" id="PS50109">
    <property type="entry name" value="HIS_KIN"/>
    <property type="match status" value="1"/>
</dbReference>
<organism evidence="6 7">
    <name type="scientific">Didymella exigua CBS 183.55</name>
    <dbReference type="NCBI Taxonomy" id="1150837"/>
    <lineage>
        <taxon>Eukaryota</taxon>
        <taxon>Fungi</taxon>
        <taxon>Dikarya</taxon>
        <taxon>Ascomycota</taxon>
        <taxon>Pezizomycotina</taxon>
        <taxon>Dothideomycetes</taxon>
        <taxon>Pleosporomycetidae</taxon>
        <taxon>Pleosporales</taxon>
        <taxon>Pleosporineae</taxon>
        <taxon>Didymellaceae</taxon>
        <taxon>Didymella</taxon>
    </lineage>
</organism>
<evidence type="ECO:0000259" key="5">
    <source>
        <dbReference type="PROSITE" id="PS50110"/>
    </source>
</evidence>
<feature type="domain" description="Histidine kinase" evidence="4">
    <location>
        <begin position="700"/>
        <end position="972"/>
    </location>
</feature>
<dbReference type="SUPFAM" id="SSF55785">
    <property type="entry name" value="PYP-like sensor domain (PAS domain)"/>
    <property type="match status" value="1"/>
</dbReference>
<dbReference type="SUPFAM" id="SSF52172">
    <property type="entry name" value="CheY-like"/>
    <property type="match status" value="1"/>
</dbReference>
<dbReference type="InterPro" id="IPR036890">
    <property type="entry name" value="HATPase_C_sf"/>
</dbReference>
<dbReference type="Gene3D" id="1.10.287.130">
    <property type="match status" value="1"/>
</dbReference>
<dbReference type="SMART" id="SM00448">
    <property type="entry name" value="REC"/>
    <property type="match status" value="1"/>
</dbReference>
<evidence type="ECO:0000313" key="7">
    <source>
        <dbReference type="Proteomes" id="UP000800082"/>
    </source>
</evidence>
<evidence type="ECO:0000256" key="3">
    <source>
        <dbReference type="SAM" id="MobiDB-lite"/>
    </source>
</evidence>
<feature type="domain" description="Response regulatory" evidence="5">
    <location>
        <begin position="1029"/>
        <end position="1159"/>
    </location>
</feature>
<dbReference type="AlphaFoldDB" id="A0A6A5RCY3"/>
<dbReference type="InterPro" id="IPR011006">
    <property type="entry name" value="CheY-like_superfamily"/>
</dbReference>
<dbReference type="SUPFAM" id="SSF47384">
    <property type="entry name" value="Homodimeric domain of signal transducing histidine kinase"/>
    <property type="match status" value="1"/>
</dbReference>
<protein>
    <recommendedName>
        <fullName evidence="8">Aerobic respiration control sensor protein arcB</fullName>
    </recommendedName>
</protein>
<dbReference type="InterPro" id="IPR003594">
    <property type="entry name" value="HATPase_dom"/>
</dbReference>
<feature type="compositionally biased region" description="Low complexity" evidence="3">
    <location>
        <begin position="1009"/>
        <end position="1023"/>
    </location>
</feature>
<feature type="modified residue" description="4-aspartylphosphate" evidence="2">
    <location>
        <position position="1088"/>
    </location>
</feature>
<sequence length="1169" mass="129901">MDMELPLRPQLPHNSSSNDPEFLHDLGLLDLLENDPRPTFALDTTSARNSVLGLYPVFSNAALEKSGTLWGAISGSHDNHMSLGEDATSVSHFRNWSCRKPSTLDKPLTFCGHSWTRCLIAQRWIVVSGQAIKAGGGLKANERSLSKKISRSNFATFDWTDDPPPAKLSPHVAWARSIDWENTPLGPMREWSPQLRSNASLIMMDPRAAVGFYGPELIMIYNEPYIELLGGLHPCIGRSAREALAQVWNEFFEPIIKRNLAGETVDNSHTEIPLVRNGYLEETYFSTRFIPIFDSQGATIGHYEPVVESTKEVLLERRLGTLMELSQELPRARDSNAYWDHAVQVFSRNSKDVSSALFYSTEADTSSQDSTTIDSATDSQYQCKLRRSIGAIGNPVSRIDKLDLREFEGTIKLFKKAIIADLPITVDLLADPDAQDLAKALRPQGSDDVCKLAVICPLHLPSSKETILGFMVIGLSPRRPYDKAYSQFIYEAARLVSASLTSLILHEKDIGRREKAITTAELIKTELRQQLAESQLEVDRGHTKFQRFAERSNIGIFILNMDGVYSYRNEAWYNILCSNEDTSYIELEQVWNDLIDNEYIASGQAMFEALAATKEAQSFELRLKNTWRVASNSINDSLPEIQPKWVLCSIFPELSEEGEILEIIGCITEISQQKWGEELQAIQATQAKESKKQLESFIDTTSHEMRNPLSAIVQCADSIISSHEILKGFECCEDDYQTTLLATLDCAETIVQCSKHMKTIVDDVLTMSKLDSGLFTMTPIDVELESTARDAVKMFEGEARAAGVHLQLHMDDSCKQHNLARVSLDPTRVLQILINLLTNAIKFTRLEAKREIIVTLSVALTRPTHNADGRVSYIPRSSGHEAKTLLADWEQGQSVFVRFSVQDTGTGMTDAQHHLLFTRFSQASPRTHIDYGGSGLGLFISRRLTEMHGGAIGFTSRKGVGSTFSFYVQSRCSSSAMQRRETVDPDSTTVDGGLQAHRTLVRSKSCNETTPHPSPTSTPTGHVPDSDLHILIVEDNLVNQRVLAKQLRDGGMKVAVANHGGEALEYLRTTWYCKGDGTGKALTLILMDWEMPVMNGLECVASIRAMQAGGAVNGHVPVIAVTANVRSEQVETALQAGMDDVISKPFRIPELRACIQKTLRTVAPAETVR</sequence>
<dbReference type="InterPro" id="IPR050956">
    <property type="entry name" value="2C_system_His_kinase"/>
</dbReference>
<dbReference type="GeneID" id="54345996"/>
<dbReference type="PROSITE" id="PS50110">
    <property type="entry name" value="RESPONSE_REGULATORY"/>
    <property type="match status" value="1"/>
</dbReference>
<dbReference type="PANTHER" id="PTHR43719:SF30">
    <property type="entry name" value="TWO-COMPONENT SYSTEM RESPONSE REGULATOR"/>
    <property type="match status" value="1"/>
</dbReference>
<keyword evidence="1 2" id="KW-0597">Phosphoprotein</keyword>
<dbReference type="InterPro" id="IPR058846">
    <property type="entry name" value="PAS-like"/>
</dbReference>
<dbReference type="GO" id="GO:0000155">
    <property type="term" value="F:phosphorelay sensor kinase activity"/>
    <property type="evidence" value="ECO:0007669"/>
    <property type="project" value="InterPro"/>
</dbReference>
<feature type="region of interest" description="Disordered" evidence="3">
    <location>
        <begin position="1002"/>
        <end position="1024"/>
    </location>
</feature>
<dbReference type="InterPro" id="IPR005467">
    <property type="entry name" value="His_kinase_dom"/>
</dbReference>
<dbReference type="PRINTS" id="PR00344">
    <property type="entry name" value="BCTRLSENSOR"/>
</dbReference>
<dbReference type="SUPFAM" id="SSF55874">
    <property type="entry name" value="ATPase domain of HSP90 chaperone/DNA topoisomerase II/histidine kinase"/>
    <property type="match status" value="1"/>
</dbReference>
<name>A0A6A5RCY3_9PLEO</name>
<dbReference type="Pfam" id="PF00072">
    <property type="entry name" value="Response_reg"/>
    <property type="match status" value="1"/>
</dbReference>
<evidence type="ECO:0000313" key="6">
    <source>
        <dbReference type="EMBL" id="KAF1926105.1"/>
    </source>
</evidence>
<evidence type="ECO:0000256" key="1">
    <source>
        <dbReference type="ARBA" id="ARBA00022553"/>
    </source>
</evidence>
<dbReference type="Gene3D" id="3.40.50.2300">
    <property type="match status" value="1"/>
</dbReference>
<dbReference type="CDD" id="cd00082">
    <property type="entry name" value="HisKA"/>
    <property type="match status" value="1"/>
</dbReference>
<accession>A0A6A5RCY3</accession>
<dbReference type="OrthoDB" id="60033at2759"/>
<dbReference type="Pfam" id="PF00512">
    <property type="entry name" value="HisKA"/>
    <property type="match status" value="1"/>
</dbReference>
<dbReference type="InterPro" id="IPR035965">
    <property type="entry name" value="PAS-like_dom_sf"/>
</dbReference>
<dbReference type="CDD" id="cd17546">
    <property type="entry name" value="REC_hyHK_CKI1_RcsC-like"/>
    <property type="match status" value="1"/>
</dbReference>
<dbReference type="Gene3D" id="3.30.565.10">
    <property type="entry name" value="Histidine kinase-like ATPase, C-terminal domain"/>
    <property type="match status" value="1"/>
</dbReference>
<dbReference type="InterPro" id="IPR036097">
    <property type="entry name" value="HisK_dim/P_sf"/>
</dbReference>
<gene>
    <name evidence="6" type="ORF">M421DRAFT_224907</name>
</gene>
<evidence type="ECO:0008006" key="8">
    <source>
        <dbReference type="Google" id="ProtNLM"/>
    </source>
</evidence>
<dbReference type="PANTHER" id="PTHR43719">
    <property type="entry name" value="TWO-COMPONENT HISTIDINE KINASE"/>
    <property type="match status" value="1"/>
</dbReference>
<dbReference type="Gene3D" id="3.30.450.20">
    <property type="entry name" value="PAS domain"/>
    <property type="match status" value="2"/>
</dbReference>
<dbReference type="Pfam" id="PF02518">
    <property type="entry name" value="HATPase_c"/>
    <property type="match status" value="1"/>
</dbReference>
<evidence type="ECO:0000256" key="2">
    <source>
        <dbReference type="PROSITE-ProRule" id="PRU00169"/>
    </source>
</evidence>
<dbReference type="InterPro" id="IPR001789">
    <property type="entry name" value="Sig_transdc_resp-reg_receiver"/>
</dbReference>
<dbReference type="SMART" id="SM00387">
    <property type="entry name" value="HATPase_c"/>
    <property type="match status" value="1"/>
</dbReference>
<keyword evidence="7" id="KW-1185">Reference proteome</keyword>
<dbReference type="InterPro" id="IPR004358">
    <property type="entry name" value="Sig_transdc_His_kin-like_C"/>
</dbReference>
<dbReference type="Proteomes" id="UP000800082">
    <property type="component" value="Unassembled WGS sequence"/>
</dbReference>
<dbReference type="InterPro" id="IPR003661">
    <property type="entry name" value="HisK_dim/P_dom"/>
</dbReference>
<dbReference type="SMART" id="SM00388">
    <property type="entry name" value="HisKA"/>
    <property type="match status" value="1"/>
</dbReference>
<reference evidence="6" key="1">
    <citation type="journal article" date="2020" name="Stud. Mycol.">
        <title>101 Dothideomycetes genomes: a test case for predicting lifestyles and emergence of pathogens.</title>
        <authorList>
            <person name="Haridas S."/>
            <person name="Albert R."/>
            <person name="Binder M."/>
            <person name="Bloem J."/>
            <person name="Labutti K."/>
            <person name="Salamov A."/>
            <person name="Andreopoulos B."/>
            <person name="Baker S."/>
            <person name="Barry K."/>
            <person name="Bills G."/>
            <person name="Bluhm B."/>
            <person name="Cannon C."/>
            <person name="Castanera R."/>
            <person name="Culley D."/>
            <person name="Daum C."/>
            <person name="Ezra D."/>
            <person name="Gonzalez J."/>
            <person name="Henrissat B."/>
            <person name="Kuo A."/>
            <person name="Liang C."/>
            <person name="Lipzen A."/>
            <person name="Lutzoni F."/>
            <person name="Magnuson J."/>
            <person name="Mondo S."/>
            <person name="Nolan M."/>
            <person name="Ohm R."/>
            <person name="Pangilinan J."/>
            <person name="Park H.-J."/>
            <person name="Ramirez L."/>
            <person name="Alfaro M."/>
            <person name="Sun H."/>
            <person name="Tritt A."/>
            <person name="Yoshinaga Y."/>
            <person name="Zwiers L.-H."/>
            <person name="Turgeon B."/>
            <person name="Goodwin S."/>
            <person name="Spatafora J."/>
            <person name="Crous P."/>
            <person name="Grigoriev I."/>
        </authorList>
    </citation>
    <scope>NUCLEOTIDE SEQUENCE</scope>
    <source>
        <strain evidence="6">CBS 183.55</strain>
    </source>
</reference>
<dbReference type="Pfam" id="PF26131">
    <property type="entry name" value="PAS-like"/>
    <property type="match status" value="1"/>
</dbReference>
<dbReference type="RefSeq" id="XP_033446357.1">
    <property type="nucleotide sequence ID" value="XM_033588349.1"/>
</dbReference>
<proteinExistence type="predicted"/>
<dbReference type="EMBL" id="ML978979">
    <property type="protein sequence ID" value="KAF1926105.1"/>
    <property type="molecule type" value="Genomic_DNA"/>
</dbReference>
<evidence type="ECO:0000259" key="4">
    <source>
        <dbReference type="PROSITE" id="PS50109"/>
    </source>
</evidence>